<name>A0A2A7U7E4_EDWTA</name>
<organism evidence="1 2">
    <name type="scientific">Edwardsiella tarda</name>
    <dbReference type="NCBI Taxonomy" id="636"/>
    <lineage>
        <taxon>Bacteria</taxon>
        <taxon>Pseudomonadati</taxon>
        <taxon>Pseudomonadota</taxon>
        <taxon>Gammaproteobacteria</taxon>
        <taxon>Enterobacterales</taxon>
        <taxon>Hafniaceae</taxon>
        <taxon>Edwardsiella</taxon>
    </lineage>
</organism>
<dbReference type="EMBL" id="PDDV01000006">
    <property type="protein sequence ID" value="PEH74285.1"/>
    <property type="molecule type" value="Genomic_DNA"/>
</dbReference>
<reference evidence="2" key="1">
    <citation type="submission" date="2017-09" db="EMBL/GenBank/DDBJ databases">
        <title>FDA dAtabase for Regulatory Grade micrObial Sequences (FDA-ARGOS): Supporting development and validation of Infectious Disease Dx tests.</title>
        <authorList>
            <person name="Goldberg B."/>
            <person name="Campos J."/>
            <person name="Tallon L."/>
            <person name="Sadzewicz L."/>
            <person name="Ott S."/>
            <person name="Zhao X."/>
            <person name="Nagaraj S."/>
            <person name="Vavikolanu K."/>
            <person name="Aluvathingal J."/>
            <person name="Nadendla S."/>
            <person name="Geyer C."/>
            <person name="Sichtig H."/>
        </authorList>
    </citation>
    <scope>NUCLEOTIDE SEQUENCE [LARGE SCALE GENOMIC DNA]</scope>
    <source>
        <strain evidence="2">FDAARGOS_370</strain>
    </source>
</reference>
<dbReference type="AlphaFoldDB" id="A0A2A7U7E4"/>
<proteinExistence type="predicted"/>
<dbReference type="GO" id="GO:0005198">
    <property type="term" value="F:structural molecule activity"/>
    <property type="evidence" value="ECO:0007669"/>
    <property type="project" value="InterPro"/>
</dbReference>
<evidence type="ECO:0000313" key="2">
    <source>
        <dbReference type="Proteomes" id="UP000219788"/>
    </source>
</evidence>
<evidence type="ECO:0000313" key="1">
    <source>
        <dbReference type="EMBL" id="PEH74285.1"/>
    </source>
</evidence>
<dbReference type="Pfam" id="PF05136">
    <property type="entry name" value="Phage_portal_2"/>
    <property type="match status" value="1"/>
</dbReference>
<dbReference type="OrthoDB" id="6631063at2"/>
<dbReference type="RefSeq" id="WP_098142566.1">
    <property type="nucleotide sequence ID" value="NZ_PDDV01000006.1"/>
</dbReference>
<accession>A0A2A7U7E4</accession>
<dbReference type="Proteomes" id="UP000219788">
    <property type="component" value="Unassembled WGS sequence"/>
</dbReference>
<protein>
    <submittedName>
        <fullName evidence="1">Phage portal protein</fullName>
    </submittedName>
</protein>
<gene>
    <name evidence="1" type="ORF">CRM76_01185</name>
</gene>
<dbReference type="NCBIfam" id="TIGR01539">
    <property type="entry name" value="portal_lambda"/>
    <property type="match status" value="1"/>
</dbReference>
<sequence>MNFFKRKSAPEPVKMKKFPGFNSRRKLIVEAKMKEYEKQLNKRSLGLTSGDRLEDSADAAVTLLGSFNNALKGSAQRLFNQGRGLAINTSLGSRYVQYMADNVVGTGLDPKPMVQGADGKLDDRMNDEIEKAFWNWAQSQRRFSRNGRFNFRELLAMAEKERIQGGECFIVMDDSADDLKYTLLSAEMVDWTYSQRVDDEVVIYQGIEYDEDTLMPRAYWFRKRDLLTQTFTGKHYRVPAEKVMHYYIPATADALRGVTDFLPVIKDIAHRDAFREAVIIQKRIASSSMGFIESSKDSADNFDIDEEEGYYQRETITDFAPGSIQELAPGQTIKQLSSSQSGDDFKSFDESMLTAISMGLGVFKQGLTGDTASINYSSARFGDLSQRTRFKSIQDRLIDLVVKPIVEAFLKHAVMHSSINLRMAKVNEVMDNTVIIRPKYQSVDPQKDINTEIAMISNGLKSRSASILERGDDPEKVFSEIEAEKTTINKVVPAEDNPANS</sequence>
<dbReference type="GO" id="GO:0019068">
    <property type="term" value="P:virion assembly"/>
    <property type="evidence" value="ECO:0007669"/>
    <property type="project" value="InterPro"/>
</dbReference>
<dbReference type="InterPro" id="IPR006429">
    <property type="entry name" value="Phage_lambda_portal"/>
</dbReference>
<comment type="caution">
    <text evidence="1">The sequence shown here is derived from an EMBL/GenBank/DDBJ whole genome shotgun (WGS) entry which is preliminary data.</text>
</comment>